<dbReference type="EMBL" id="AP008955">
    <property type="protein sequence ID" value="BAH46528.1"/>
    <property type="molecule type" value="Genomic_DNA"/>
</dbReference>
<dbReference type="HOGENOM" id="CLU_3266681_0_0_9"/>
<sequence>MSFYASPIDIETAYPGKSGDAKLQGLPPQQRTRLPATEVLM</sequence>
<dbReference type="Proteomes" id="UP000001877">
    <property type="component" value="Chromosome"/>
</dbReference>
<dbReference type="STRING" id="358681.BBR47_55510"/>
<accession>C0Z8A1</accession>
<evidence type="ECO:0000313" key="2">
    <source>
        <dbReference type="EMBL" id="BAH46528.1"/>
    </source>
</evidence>
<dbReference type="KEGG" id="bbe:BBR47_55510"/>
<feature type="region of interest" description="Disordered" evidence="1">
    <location>
        <begin position="16"/>
        <end position="41"/>
    </location>
</feature>
<name>C0Z8A1_BREBN</name>
<evidence type="ECO:0000256" key="1">
    <source>
        <dbReference type="SAM" id="MobiDB-lite"/>
    </source>
</evidence>
<evidence type="ECO:0000313" key="3">
    <source>
        <dbReference type="Proteomes" id="UP000001877"/>
    </source>
</evidence>
<proteinExistence type="predicted"/>
<organism evidence="2 3">
    <name type="scientific">Brevibacillus brevis (strain 47 / JCM 6285 / NBRC 100599)</name>
    <dbReference type="NCBI Taxonomy" id="358681"/>
    <lineage>
        <taxon>Bacteria</taxon>
        <taxon>Bacillati</taxon>
        <taxon>Bacillota</taxon>
        <taxon>Bacilli</taxon>
        <taxon>Bacillales</taxon>
        <taxon>Paenibacillaceae</taxon>
        <taxon>Brevibacillus</taxon>
    </lineage>
</organism>
<dbReference type="AlphaFoldDB" id="C0Z8A1"/>
<protein>
    <submittedName>
        <fullName evidence="2">Uncharacterized protein</fullName>
    </submittedName>
</protein>
<gene>
    <name evidence="2" type="ordered locus">BBR47_55510</name>
</gene>
<reference evidence="2 3" key="1">
    <citation type="submission" date="2005-03" db="EMBL/GenBank/DDBJ databases">
        <title>Brevibacillus brevis strain 47, complete genome.</title>
        <authorList>
            <person name="Hosoyama A."/>
            <person name="Yamada R."/>
            <person name="Hongo Y."/>
            <person name="Terui Y."/>
            <person name="Ankai A."/>
            <person name="Masuyama W."/>
            <person name="Sekiguchi M."/>
            <person name="Takeda T."/>
            <person name="Asano K."/>
            <person name="Ohji S."/>
            <person name="Ichikawa N."/>
            <person name="Narita S."/>
            <person name="Aoki N."/>
            <person name="Miura H."/>
            <person name="Matsushita S."/>
            <person name="Sekigawa T."/>
            <person name="Yamagata H."/>
            <person name="Yoshikawa H."/>
            <person name="Udaka S."/>
            <person name="Tanikawa S."/>
            <person name="Fujita N."/>
        </authorList>
    </citation>
    <scope>NUCLEOTIDE SEQUENCE [LARGE SCALE GENOMIC DNA]</scope>
    <source>
        <strain evidence="3">47 / JCM 6285 / NBRC 100599</strain>
    </source>
</reference>
<keyword evidence="3" id="KW-1185">Reference proteome</keyword>